<evidence type="ECO:0000256" key="2">
    <source>
        <dbReference type="SAM" id="MobiDB-lite"/>
    </source>
</evidence>
<feature type="region of interest" description="Disordered" evidence="2">
    <location>
        <begin position="403"/>
        <end position="446"/>
    </location>
</feature>
<keyword evidence="1" id="KW-0175">Coiled coil</keyword>
<proteinExistence type="predicted"/>
<dbReference type="AlphaFoldDB" id="D2V2H5"/>
<name>D2V2H5_NAEGR</name>
<dbReference type="EMBL" id="GG738849">
    <property type="protein sequence ID" value="EFC49058.1"/>
    <property type="molecule type" value="Genomic_DNA"/>
</dbReference>
<accession>D2V2H5</accession>
<protein>
    <submittedName>
        <fullName evidence="3">Predicted protein</fullName>
    </submittedName>
</protein>
<feature type="region of interest" description="Disordered" evidence="2">
    <location>
        <begin position="169"/>
        <end position="196"/>
    </location>
</feature>
<organism evidence="4">
    <name type="scientific">Naegleria gruberi</name>
    <name type="common">Amoeba</name>
    <dbReference type="NCBI Taxonomy" id="5762"/>
    <lineage>
        <taxon>Eukaryota</taxon>
        <taxon>Discoba</taxon>
        <taxon>Heterolobosea</taxon>
        <taxon>Tetramitia</taxon>
        <taxon>Eutetramitia</taxon>
        <taxon>Vahlkampfiidae</taxon>
        <taxon>Naegleria</taxon>
    </lineage>
</organism>
<feature type="region of interest" description="Disordered" evidence="2">
    <location>
        <begin position="1"/>
        <end position="62"/>
    </location>
</feature>
<dbReference type="OrthoDB" id="10443698at2759"/>
<reference evidence="3 4" key="1">
    <citation type="journal article" date="2010" name="Cell">
        <title>The genome of Naegleria gruberi illuminates early eukaryotic versatility.</title>
        <authorList>
            <person name="Fritz-Laylin L.K."/>
            <person name="Prochnik S.E."/>
            <person name="Ginger M.L."/>
            <person name="Dacks J.B."/>
            <person name="Carpenter M.L."/>
            <person name="Field M.C."/>
            <person name="Kuo A."/>
            <person name="Paredez A."/>
            <person name="Chapman J."/>
            <person name="Pham J."/>
            <person name="Shu S."/>
            <person name="Neupane R."/>
            <person name="Cipriano M."/>
            <person name="Mancuso J."/>
            <person name="Tu H."/>
            <person name="Salamov A."/>
            <person name="Lindquist E."/>
            <person name="Shapiro H."/>
            <person name="Lucas S."/>
            <person name="Grigoriev I.V."/>
            <person name="Cande W.Z."/>
            <person name="Fulton C."/>
            <person name="Rokhsar D.S."/>
            <person name="Dawson S.C."/>
        </authorList>
    </citation>
    <scope>NUCLEOTIDE SEQUENCE [LARGE SCALE GENOMIC DNA]</scope>
    <source>
        <strain evidence="3 4">NEG-M</strain>
    </source>
</reference>
<dbReference type="InParanoid" id="D2V2H5"/>
<feature type="compositionally biased region" description="Acidic residues" evidence="2">
    <location>
        <begin position="215"/>
        <end position="224"/>
    </location>
</feature>
<feature type="compositionally biased region" description="Polar residues" evidence="2">
    <location>
        <begin position="34"/>
        <end position="52"/>
    </location>
</feature>
<sequence length="653" mass="76949">MFNRYMFGDEDSEVVSTPGKDSPYRTPLRDISNEPPNSSQSEYFDENNSILETPQVKDSKRLQMHPTIDIQLINQKLERIKDEIKREVEKRLEQMKSEYQQELQIIKEQFLKNEKELEKERFEKRELEAKCEALENRLKSLASSKETSADELAQELIKQAREMQWLQETPAIQIKEPTRQPSTDNSVDDEDEENVNNTNQYEYYHQEVQPPHYEDNEEDDEETNEGTSHYEETNQLPSFNNNLYGAPNMHNMFTNNQFMPPTMIPQSYQNQPPFNQLPNQFMPVPASSMDFQINNPFYPPTMQQYPFNNAMSLPQSVSLQPQSQHHQFTYNEENVMVDPVRPPLSLSGDNYFERELASPLREEVESKPIVNTESVEAKKKKDYKEVKGIYQYTTILQQLNLKSDKKTEPAKPNVKKTTNTNNNTKKEASKKKSNPPQLSLKERVQQWKKEEKEKEEKFTNQQELLEIYFNSKMKGTSSCERLRNIVLHTYQMWNNLNIAFTDRERFMDEHVLKPISQAGKKSDSRWVMNEEYIANISGAFINEYNRLSGMVQQNGSIYKLIGEREQTKMRLDSLKQMEKPPVSEFSELTSLLKKLNTDVSKVVSEWEVKNSSNFILRGFRYLDLIQYENLVQKEEIEENERKALQNRIRRSFQ</sequence>
<dbReference type="KEGG" id="ngr:NAEGRDRAFT_63002"/>
<dbReference type="GeneID" id="8849923"/>
<feature type="compositionally biased region" description="Low complexity" evidence="2">
    <location>
        <begin position="410"/>
        <end position="423"/>
    </location>
</feature>
<dbReference type="VEuPathDB" id="AmoebaDB:NAEGRDRAFT_63002"/>
<evidence type="ECO:0000313" key="4">
    <source>
        <dbReference type="Proteomes" id="UP000006671"/>
    </source>
</evidence>
<evidence type="ECO:0000313" key="3">
    <source>
        <dbReference type="EMBL" id="EFC49058.1"/>
    </source>
</evidence>
<dbReference type="OMA" id="HPTIDIQ"/>
<evidence type="ECO:0000256" key="1">
    <source>
        <dbReference type="SAM" id="Coils"/>
    </source>
</evidence>
<dbReference type="Proteomes" id="UP000006671">
    <property type="component" value="Unassembled WGS sequence"/>
</dbReference>
<feature type="compositionally biased region" description="Polar residues" evidence="2">
    <location>
        <begin position="233"/>
        <end position="243"/>
    </location>
</feature>
<keyword evidence="4" id="KW-1185">Reference proteome</keyword>
<feature type="coiled-coil region" evidence="1">
    <location>
        <begin position="70"/>
        <end position="169"/>
    </location>
</feature>
<dbReference type="RefSeq" id="XP_002681802.1">
    <property type="nucleotide sequence ID" value="XM_002681756.1"/>
</dbReference>
<gene>
    <name evidence="3" type="ORF">NAEGRDRAFT_63002</name>
</gene>
<feature type="region of interest" description="Disordered" evidence="2">
    <location>
        <begin position="210"/>
        <end position="243"/>
    </location>
</feature>